<protein>
    <recommendedName>
        <fullName evidence="3">cysteine desulfurase</fullName>
        <ecNumber evidence="3">2.8.1.7</ecNumber>
    </recommendedName>
</protein>
<evidence type="ECO:0000259" key="11">
    <source>
        <dbReference type="Pfam" id="PF00266"/>
    </source>
</evidence>
<evidence type="ECO:0000256" key="8">
    <source>
        <dbReference type="ARBA" id="ARBA00023014"/>
    </source>
</evidence>
<dbReference type="FunFam" id="3.40.640.10:FF:000084">
    <property type="entry name" value="IscS-like cysteine desulfurase"/>
    <property type="match status" value="1"/>
</dbReference>
<dbReference type="Gene3D" id="1.10.260.50">
    <property type="match status" value="1"/>
</dbReference>
<dbReference type="GO" id="GO:0046872">
    <property type="term" value="F:metal ion binding"/>
    <property type="evidence" value="ECO:0007669"/>
    <property type="project" value="UniProtKB-KW"/>
</dbReference>
<dbReference type="Gene3D" id="3.40.640.10">
    <property type="entry name" value="Type I PLP-dependent aspartate aminotransferase-like (Major domain)"/>
    <property type="match status" value="1"/>
</dbReference>
<dbReference type="PANTHER" id="PTHR11601:SF34">
    <property type="entry name" value="CYSTEINE DESULFURASE"/>
    <property type="match status" value="1"/>
</dbReference>
<comment type="similarity">
    <text evidence="2">Belongs to the class-V pyridoxal-phosphate-dependent aminotransferase family. NifS/IscS subfamily.</text>
</comment>
<dbReference type="Proteomes" id="UP000469440">
    <property type="component" value="Unassembled WGS sequence"/>
</dbReference>
<reference evidence="12 13" key="1">
    <citation type="submission" date="2019-09" db="EMBL/GenBank/DDBJ databases">
        <title>Genome sequence of Clostridium sp. EA1.</title>
        <authorList>
            <person name="Poehlein A."/>
            <person name="Bengelsdorf F.R."/>
            <person name="Daniel R."/>
        </authorList>
    </citation>
    <scope>NUCLEOTIDE SEQUENCE [LARGE SCALE GENOMIC DNA]</scope>
    <source>
        <strain evidence="12 13">EA1</strain>
    </source>
</reference>
<comment type="cofactor">
    <cofactor evidence="1 10">
        <name>pyridoxal 5'-phosphate</name>
        <dbReference type="ChEBI" id="CHEBI:597326"/>
    </cofactor>
</comment>
<dbReference type="OrthoDB" id="9808002at2"/>
<evidence type="ECO:0000256" key="5">
    <source>
        <dbReference type="ARBA" id="ARBA00022723"/>
    </source>
</evidence>
<dbReference type="PIRSF" id="PIRSF005572">
    <property type="entry name" value="NifS"/>
    <property type="match status" value="1"/>
</dbReference>
<proteinExistence type="inferred from homology"/>
<evidence type="ECO:0000313" key="12">
    <source>
        <dbReference type="EMBL" id="MVB12192.1"/>
    </source>
</evidence>
<dbReference type="GO" id="GO:0051536">
    <property type="term" value="F:iron-sulfur cluster binding"/>
    <property type="evidence" value="ECO:0007669"/>
    <property type="project" value="UniProtKB-KW"/>
</dbReference>
<dbReference type="InterPro" id="IPR020578">
    <property type="entry name" value="Aminotrans_V_PyrdxlP_BS"/>
</dbReference>
<dbReference type="InterPro" id="IPR015422">
    <property type="entry name" value="PyrdxlP-dep_Trfase_small"/>
</dbReference>
<dbReference type="Pfam" id="PF00266">
    <property type="entry name" value="Aminotran_5"/>
    <property type="match status" value="1"/>
</dbReference>
<comment type="caution">
    <text evidence="12">The sequence shown here is derived from an EMBL/GenBank/DDBJ whole genome shotgun (WGS) entry which is preliminary data.</text>
</comment>
<keyword evidence="7" id="KW-0408">Iron</keyword>
<dbReference type="PANTHER" id="PTHR11601">
    <property type="entry name" value="CYSTEINE DESULFURYLASE FAMILY MEMBER"/>
    <property type="match status" value="1"/>
</dbReference>
<feature type="domain" description="Aminotransferase class V" evidence="11">
    <location>
        <begin position="5"/>
        <end position="363"/>
    </location>
</feature>
<evidence type="ECO:0000256" key="10">
    <source>
        <dbReference type="RuleBase" id="RU004504"/>
    </source>
</evidence>
<dbReference type="Gene3D" id="3.90.1150.10">
    <property type="entry name" value="Aspartate Aminotransferase, domain 1"/>
    <property type="match status" value="1"/>
</dbReference>
<dbReference type="AlphaFoldDB" id="A0A6N8I2H6"/>
<evidence type="ECO:0000256" key="6">
    <source>
        <dbReference type="ARBA" id="ARBA00022898"/>
    </source>
</evidence>
<evidence type="ECO:0000256" key="7">
    <source>
        <dbReference type="ARBA" id="ARBA00023004"/>
    </source>
</evidence>
<evidence type="ECO:0000256" key="1">
    <source>
        <dbReference type="ARBA" id="ARBA00001933"/>
    </source>
</evidence>
<dbReference type="PROSITE" id="PS00595">
    <property type="entry name" value="AA_TRANSFER_CLASS_5"/>
    <property type="match status" value="1"/>
</dbReference>
<dbReference type="InterPro" id="IPR000192">
    <property type="entry name" value="Aminotrans_V_dom"/>
</dbReference>
<dbReference type="SUPFAM" id="SSF53383">
    <property type="entry name" value="PLP-dependent transferases"/>
    <property type="match status" value="1"/>
</dbReference>
<accession>A0A6N8I2H6</accession>
<evidence type="ECO:0000256" key="4">
    <source>
        <dbReference type="ARBA" id="ARBA00022679"/>
    </source>
</evidence>
<keyword evidence="6" id="KW-0663">Pyridoxal phosphate</keyword>
<gene>
    <name evidence="12" type="primary">iscS_1</name>
    <name evidence="12" type="ORF">CAFE_29240</name>
</gene>
<keyword evidence="13" id="KW-1185">Reference proteome</keyword>
<dbReference type="RefSeq" id="WP_156991042.1">
    <property type="nucleotide sequence ID" value="NZ_VWXL01000084.1"/>
</dbReference>
<evidence type="ECO:0000256" key="9">
    <source>
        <dbReference type="ARBA" id="ARBA00050776"/>
    </source>
</evidence>
<keyword evidence="5" id="KW-0479">Metal-binding</keyword>
<evidence type="ECO:0000256" key="3">
    <source>
        <dbReference type="ARBA" id="ARBA00012239"/>
    </source>
</evidence>
<name>A0A6N8I2H6_9FIRM</name>
<sequence>MSELYFDNSSTTRVCREAAEKVMETMTENYGNPSSLHSLGFRAERAMDEARAAVAARLGAEKEEIYFTSGGTESNNIALFGAAHALKKRGNHIVTTQIEHPSVLNVMKRLEQEGFRVTYLKPDSFGHITAEQITGAVNGETILVSLMCVNNEVGSILPVEAAAQAVRAAGSPALVHVDAVQAFGKLPLRPRQAGIDLMSVSAHKIHGPKGVGALYVRRGVHLEPHVFGGGQEKNLRPGTEGMPLIAGFGAAVGALPEARAELRTMEELNAYCRGKLETIPEVTFNSAPDALPYILNFSAVGVRAETMLHFLSDRGIYLSSGSACSRGRESHVLSAMGLARERIASALRLSFSRYNTKEEIDVFAGALREGLSGLTRRPL</sequence>
<keyword evidence="4 12" id="KW-0808">Transferase</keyword>
<dbReference type="InterPro" id="IPR015424">
    <property type="entry name" value="PyrdxlP-dep_Trfase"/>
</dbReference>
<dbReference type="InterPro" id="IPR016454">
    <property type="entry name" value="Cysteine_dSase"/>
</dbReference>
<comment type="catalytic activity">
    <reaction evidence="9">
        <text>(sulfur carrier)-H + L-cysteine = (sulfur carrier)-SH + L-alanine</text>
        <dbReference type="Rhea" id="RHEA:43892"/>
        <dbReference type="Rhea" id="RHEA-COMP:14737"/>
        <dbReference type="Rhea" id="RHEA-COMP:14739"/>
        <dbReference type="ChEBI" id="CHEBI:29917"/>
        <dbReference type="ChEBI" id="CHEBI:35235"/>
        <dbReference type="ChEBI" id="CHEBI:57972"/>
        <dbReference type="ChEBI" id="CHEBI:64428"/>
        <dbReference type="EC" id="2.8.1.7"/>
    </reaction>
</comment>
<dbReference type="InterPro" id="IPR015421">
    <property type="entry name" value="PyrdxlP-dep_Trfase_major"/>
</dbReference>
<organism evidence="12 13">
    <name type="scientific">Caproicibacter fermentans</name>
    <dbReference type="NCBI Taxonomy" id="2576756"/>
    <lineage>
        <taxon>Bacteria</taxon>
        <taxon>Bacillati</taxon>
        <taxon>Bacillota</taxon>
        <taxon>Clostridia</taxon>
        <taxon>Eubacteriales</taxon>
        <taxon>Acutalibacteraceae</taxon>
        <taxon>Caproicibacter</taxon>
    </lineage>
</organism>
<dbReference type="EC" id="2.8.1.7" evidence="3"/>
<keyword evidence="8" id="KW-0411">Iron-sulfur</keyword>
<evidence type="ECO:0000256" key="2">
    <source>
        <dbReference type="ARBA" id="ARBA00006490"/>
    </source>
</evidence>
<dbReference type="GO" id="GO:0031071">
    <property type="term" value="F:cysteine desulfurase activity"/>
    <property type="evidence" value="ECO:0007669"/>
    <property type="project" value="UniProtKB-EC"/>
</dbReference>
<dbReference type="EMBL" id="VWXL01000084">
    <property type="protein sequence ID" value="MVB12192.1"/>
    <property type="molecule type" value="Genomic_DNA"/>
</dbReference>
<evidence type="ECO:0000313" key="13">
    <source>
        <dbReference type="Proteomes" id="UP000469440"/>
    </source>
</evidence>